<dbReference type="RefSeq" id="WP_013564699.1">
    <property type="nucleotide sequence ID" value="NC_014962.1"/>
</dbReference>
<dbReference type="HOGENOM" id="CLU_2685857_0_0_0"/>
<reference evidence="1 2" key="2">
    <citation type="journal article" date="2011" name="Stand. Genomic Sci.">
        <title>Complete genome sequence of Isosphaera pallida type strain (IS1B).</title>
        <authorList>
            <consortium name="US DOE Joint Genome Institute (JGI-PGF)"/>
            <person name="Goker M."/>
            <person name="Cleland D."/>
            <person name="Saunders E."/>
            <person name="Lapidus A."/>
            <person name="Nolan M."/>
            <person name="Lucas S."/>
            <person name="Hammon N."/>
            <person name="Deshpande S."/>
            <person name="Cheng J.F."/>
            <person name="Tapia R."/>
            <person name="Han C."/>
            <person name="Goodwin L."/>
            <person name="Pitluck S."/>
            <person name="Liolios K."/>
            <person name="Pagani I."/>
            <person name="Ivanova N."/>
            <person name="Mavromatis K."/>
            <person name="Pati A."/>
            <person name="Chen A."/>
            <person name="Palaniappan K."/>
            <person name="Land M."/>
            <person name="Hauser L."/>
            <person name="Chang Y.J."/>
            <person name="Jeffries C.D."/>
            <person name="Detter J.C."/>
            <person name="Beck B."/>
            <person name="Woyke T."/>
            <person name="Bristow J."/>
            <person name="Eisen J.A."/>
            <person name="Markowitz V."/>
            <person name="Hugenholtz P."/>
            <person name="Kyrpides N.C."/>
            <person name="Klenk H.P."/>
        </authorList>
    </citation>
    <scope>NUCLEOTIDE SEQUENCE [LARGE SCALE GENOMIC DNA]</scope>
    <source>
        <strain evidence="2">ATCC 43644 / DSM 9630 / IS1B</strain>
    </source>
</reference>
<gene>
    <name evidence="1" type="ordered locus">Isop_1829</name>
</gene>
<dbReference type="OrthoDB" id="284702at2"/>
<dbReference type="InParanoid" id="E8R1X9"/>
<name>E8R1X9_ISOPI</name>
<dbReference type="EMBL" id="CP002353">
    <property type="protein sequence ID" value="ADV62411.1"/>
    <property type="molecule type" value="Genomic_DNA"/>
</dbReference>
<dbReference type="AlphaFoldDB" id="E8R1X9"/>
<sequence length="76" mass="8682">MAEEPRKSRIPVKLHRQVTLVETIDPHLTEELLAHRPLARLVAGRLSDRVLLVHPDEETAVLEELRRLGHAARVAR</sequence>
<dbReference type="eggNOG" id="ENOG5033N99">
    <property type="taxonomic scope" value="Bacteria"/>
</dbReference>
<reference key="1">
    <citation type="submission" date="2010-11" db="EMBL/GenBank/DDBJ databases">
        <title>The complete sequence of chromosome of Isophaera pallida ATCC 43644.</title>
        <authorList>
            <consortium name="US DOE Joint Genome Institute (JGI-PGF)"/>
            <person name="Lucas S."/>
            <person name="Copeland A."/>
            <person name="Lapidus A."/>
            <person name="Bruce D."/>
            <person name="Goodwin L."/>
            <person name="Pitluck S."/>
            <person name="Kyrpides N."/>
            <person name="Mavromatis K."/>
            <person name="Pagani I."/>
            <person name="Ivanova N."/>
            <person name="Saunders E."/>
            <person name="Brettin T."/>
            <person name="Detter J.C."/>
            <person name="Han C."/>
            <person name="Tapia R."/>
            <person name="Land M."/>
            <person name="Hauser L."/>
            <person name="Markowitz V."/>
            <person name="Cheng J.-F."/>
            <person name="Hugenholtz P."/>
            <person name="Woyke T."/>
            <person name="Wu D."/>
            <person name="Eisen J.A."/>
        </authorList>
    </citation>
    <scope>NUCLEOTIDE SEQUENCE</scope>
    <source>
        <strain>ATCC 43644</strain>
    </source>
</reference>
<dbReference type="Proteomes" id="UP000008631">
    <property type="component" value="Chromosome"/>
</dbReference>
<organism evidence="1 2">
    <name type="scientific">Isosphaera pallida (strain ATCC 43644 / DSM 9630 / IS1B)</name>
    <dbReference type="NCBI Taxonomy" id="575540"/>
    <lineage>
        <taxon>Bacteria</taxon>
        <taxon>Pseudomonadati</taxon>
        <taxon>Planctomycetota</taxon>
        <taxon>Planctomycetia</taxon>
        <taxon>Isosphaerales</taxon>
        <taxon>Isosphaeraceae</taxon>
        <taxon>Isosphaera</taxon>
    </lineage>
</organism>
<dbReference type="STRING" id="575540.Isop_1829"/>
<proteinExistence type="predicted"/>
<accession>E8R1X9</accession>
<dbReference type="KEGG" id="ipa:Isop_1829"/>
<keyword evidence="2" id="KW-1185">Reference proteome</keyword>
<protein>
    <submittedName>
        <fullName evidence="1">Uncharacterized protein</fullName>
    </submittedName>
</protein>
<evidence type="ECO:0000313" key="2">
    <source>
        <dbReference type="Proteomes" id="UP000008631"/>
    </source>
</evidence>
<evidence type="ECO:0000313" key="1">
    <source>
        <dbReference type="EMBL" id="ADV62411.1"/>
    </source>
</evidence>